<feature type="non-terminal residue" evidence="1">
    <location>
        <position position="1"/>
    </location>
</feature>
<name>X6LHM3_RETFI</name>
<protein>
    <submittedName>
        <fullName evidence="1">Uncharacterized protein</fullName>
    </submittedName>
</protein>
<accession>X6LHM3</accession>
<evidence type="ECO:0000313" key="1">
    <source>
        <dbReference type="EMBL" id="ETO00637.1"/>
    </source>
</evidence>
<organism evidence="1 2">
    <name type="scientific">Reticulomyxa filosa</name>
    <dbReference type="NCBI Taxonomy" id="46433"/>
    <lineage>
        <taxon>Eukaryota</taxon>
        <taxon>Sar</taxon>
        <taxon>Rhizaria</taxon>
        <taxon>Retaria</taxon>
        <taxon>Foraminifera</taxon>
        <taxon>Monothalamids</taxon>
        <taxon>Reticulomyxidae</taxon>
        <taxon>Reticulomyxa</taxon>
    </lineage>
</organism>
<dbReference type="Proteomes" id="UP000023152">
    <property type="component" value="Unassembled WGS sequence"/>
</dbReference>
<comment type="caution">
    <text evidence="1">The sequence shown here is derived from an EMBL/GenBank/DDBJ whole genome shotgun (WGS) entry which is preliminary data.</text>
</comment>
<reference evidence="1 2" key="1">
    <citation type="journal article" date="2013" name="Curr. Biol.">
        <title>The Genome of the Foraminiferan Reticulomyxa filosa.</title>
        <authorList>
            <person name="Glockner G."/>
            <person name="Hulsmann N."/>
            <person name="Schleicher M."/>
            <person name="Noegel A.A."/>
            <person name="Eichinger L."/>
            <person name="Gallinger C."/>
            <person name="Pawlowski J."/>
            <person name="Sierra R."/>
            <person name="Euteneuer U."/>
            <person name="Pillet L."/>
            <person name="Moustafa A."/>
            <person name="Platzer M."/>
            <person name="Groth M."/>
            <person name="Szafranski K."/>
            <person name="Schliwa M."/>
        </authorList>
    </citation>
    <scope>NUCLEOTIDE SEQUENCE [LARGE SCALE GENOMIC DNA]</scope>
</reference>
<keyword evidence="2" id="KW-1185">Reference proteome</keyword>
<gene>
    <name evidence="1" type="ORF">RFI_36803</name>
</gene>
<evidence type="ECO:0000313" key="2">
    <source>
        <dbReference type="Proteomes" id="UP000023152"/>
    </source>
</evidence>
<sequence length="254" mass="29537">QVQEIIYSEQKEEHNINQRVLETTLVNPIKELEDKICFGFQCKHRNWLKVKTVKSLQNIHTNANANTIIKNVPNDNDLTMNGGDKFFLLTEKGHCVYTTYIHKHKYIFVPKICCRSGLKAIEKREHVQFQRVFFLKKRRSFKLFSFKKFICLYLNGWIELLGGEYRLHNSGKKEMVWTLETLKTFENDVSGYAFEGSDTPFSTYSEYEDRAIGGKADSVNSNKPLIEELGSNVENQIPNVPNTTYHLTPETKKS</sequence>
<dbReference type="EMBL" id="ASPP01040456">
    <property type="protein sequence ID" value="ETO00637.1"/>
    <property type="molecule type" value="Genomic_DNA"/>
</dbReference>
<proteinExistence type="predicted"/>
<dbReference type="AlphaFoldDB" id="X6LHM3"/>